<dbReference type="EMBL" id="VSWC01000132">
    <property type="protein sequence ID" value="KAA1079241.1"/>
    <property type="molecule type" value="Genomic_DNA"/>
</dbReference>
<reference evidence="1 2" key="1">
    <citation type="submission" date="2019-05" db="EMBL/GenBank/DDBJ databases">
        <title>Emergence of the Ug99 lineage of the wheat stem rust pathogen through somatic hybridization.</title>
        <authorList>
            <person name="Li F."/>
            <person name="Upadhyaya N.M."/>
            <person name="Sperschneider J."/>
            <person name="Matny O."/>
            <person name="Nguyen-Phuc H."/>
            <person name="Mago R."/>
            <person name="Raley C."/>
            <person name="Miller M.E."/>
            <person name="Silverstein K.A.T."/>
            <person name="Henningsen E."/>
            <person name="Hirsch C.D."/>
            <person name="Visser B."/>
            <person name="Pretorius Z.A."/>
            <person name="Steffenson B.J."/>
            <person name="Schwessinger B."/>
            <person name="Dodds P.N."/>
            <person name="Figueroa M."/>
        </authorList>
    </citation>
    <scope>NUCLEOTIDE SEQUENCE [LARGE SCALE GENOMIC DNA]</scope>
    <source>
        <strain evidence="1">21-0</strain>
    </source>
</reference>
<accession>A0A5B0MQP5</accession>
<gene>
    <name evidence="1" type="ORF">PGT21_005177</name>
</gene>
<proteinExistence type="predicted"/>
<evidence type="ECO:0000313" key="2">
    <source>
        <dbReference type="Proteomes" id="UP000324748"/>
    </source>
</evidence>
<protein>
    <submittedName>
        <fullName evidence="1">Uncharacterized protein</fullName>
    </submittedName>
</protein>
<dbReference type="AlphaFoldDB" id="A0A5B0MQP5"/>
<name>A0A5B0MQP5_PUCGR</name>
<comment type="caution">
    <text evidence="1">The sequence shown here is derived from an EMBL/GenBank/DDBJ whole genome shotgun (WGS) entry which is preliminary data.</text>
</comment>
<sequence>MPKRVKRVKYVAIINKLQLCQQKKIFGRLDTASCIHDLLRIPSPNAAPSDQPHHNDPICCAVELAPTTTNPGRKIYIRADRVAFVQPDRWEPWNDERIPAVRFIEYFRMSRADFLWDKISSVGHADIQGHTDHKTCSGIPYGCIPFPISGLHNFSFPNNLLEVV</sequence>
<keyword evidence="2" id="KW-1185">Reference proteome</keyword>
<dbReference type="Proteomes" id="UP000324748">
    <property type="component" value="Unassembled WGS sequence"/>
</dbReference>
<organism evidence="1 2">
    <name type="scientific">Puccinia graminis f. sp. tritici</name>
    <dbReference type="NCBI Taxonomy" id="56615"/>
    <lineage>
        <taxon>Eukaryota</taxon>
        <taxon>Fungi</taxon>
        <taxon>Dikarya</taxon>
        <taxon>Basidiomycota</taxon>
        <taxon>Pucciniomycotina</taxon>
        <taxon>Pucciniomycetes</taxon>
        <taxon>Pucciniales</taxon>
        <taxon>Pucciniaceae</taxon>
        <taxon>Puccinia</taxon>
    </lineage>
</organism>
<evidence type="ECO:0000313" key="1">
    <source>
        <dbReference type="EMBL" id="KAA1079241.1"/>
    </source>
</evidence>